<feature type="signal peptide" evidence="1">
    <location>
        <begin position="1"/>
        <end position="28"/>
    </location>
</feature>
<proteinExistence type="predicted"/>
<dbReference type="Proteomes" id="UP000315995">
    <property type="component" value="Chromosome"/>
</dbReference>
<feature type="chain" id="PRO_5030106530" evidence="1">
    <location>
        <begin position="29"/>
        <end position="147"/>
    </location>
</feature>
<dbReference type="RefSeq" id="WP_141198875.1">
    <property type="nucleotide sequence ID" value="NZ_CP041186.1"/>
</dbReference>
<evidence type="ECO:0000256" key="1">
    <source>
        <dbReference type="SAM" id="SignalP"/>
    </source>
</evidence>
<feature type="domain" description="Lipocalin-like" evidence="2">
    <location>
        <begin position="48"/>
        <end position="121"/>
    </location>
</feature>
<evidence type="ECO:0000313" key="3">
    <source>
        <dbReference type="EMBL" id="QDG52403.1"/>
    </source>
</evidence>
<reference evidence="3 4" key="1">
    <citation type="submission" date="2019-06" db="EMBL/GenBank/DDBJ databases">
        <title>Persicimonas caeni gen. nov., sp. nov., a predatory bacterium isolated from solar saltern.</title>
        <authorList>
            <person name="Wang S."/>
        </authorList>
    </citation>
    <scope>NUCLEOTIDE SEQUENCE [LARGE SCALE GENOMIC DNA]</scope>
    <source>
        <strain evidence="3 4">YN101</strain>
    </source>
</reference>
<dbReference type="AlphaFoldDB" id="A0A4Y6PVX9"/>
<dbReference type="InterPro" id="IPR024311">
    <property type="entry name" value="Lipocalin-like"/>
</dbReference>
<name>A0A4Y6PVX9_PERCE</name>
<dbReference type="OrthoDB" id="5146807at2"/>
<keyword evidence="1" id="KW-0732">Signal</keyword>
<evidence type="ECO:0000313" key="4">
    <source>
        <dbReference type="Proteomes" id="UP000315995"/>
    </source>
</evidence>
<gene>
    <name evidence="3" type="ORF">FIV42_17140</name>
</gene>
<sequence>MRLFSLCHRWIVCLLTAVVMLAAGCASSTPVTDAPLEATKQQELRQTLVGTWQHTHTEDADGQREPMNAAKITWTFNNDGTGVYHQVVPTIGMDAKNPFQWQLEGRNIRLSMETGSDATYYRADEWAAGQMKWFNYTLSDYYIVKKQ</sequence>
<organism evidence="3 4">
    <name type="scientific">Persicimonas caeni</name>
    <dbReference type="NCBI Taxonomy" id="2292766"/>
    <lineage>
        <taxon>Bacteria</taxon>
        <taxon>Deltaproteobacteria</taxon>
        <taxon>Bradymonadales</taxon>
        <taxon>Bradymonadaceae</taxon>
        <taxon>Persicimonas</taxon>
    </lineage>
</organism>
<dbReference type="Pfam" id="PF13648">
    <property type="entry name" value="Lipocalin_4"/>
    <property type="match status" value="1"/>
</dbReference>
<dbReference type="EMBL" id="CP041186">
    <property type="protein sequence ID" value="QDG52403.1"/>
    <property type="molecule type" value="Genomic_DNA"/>
</dbReference>
<dbReference type="PROSITE" id="PS51257">
    <property type="entry name" value="PROKAR_LIPOPROTEIN"/>
    <property type="match status" value="1"/>
</dbReference>
<keyword evidence="4" id="KW-1185">Reference proteome</keyword>
<protein>
    <submittedName>
        <fullName evidence="3">Lipocalin family protein</fullName>
    </submittedName>
</protein>
<accession>A0A4Y6PVX9</accession>
<evidence type="ECO:0000259" key="2">
    <source>
        <dbReference type="Pfam" id="PF13648"/>
    </source>
</evidence>
<accession>A0A5B8Y6Q9</accession>